<dbReference type="AlphaFoldDB" id="A0A2H0VCD4"/>
<name>A0A2H0VCD4_9BACT</name>
<accession>A0A2H0VCD4</accession>
<dbReference type="Proteomes" id="UP000230557">
    <property type="component" value="Unassembled WGS sequence"/>
</dbReference>
<dbReference type="EMBL" id="PFAJ01000064">
    <property type="protein sequence ID" value="PIR96733.1"/>
    <property type="molecule type" value="Genomic_DNA"/>
</dbReference>
<sequence length="78" mass="9180">MNRFDLETPRWKQKASEIDLILAKTKMKVNAFIIIFSRHDLRNPVNLSNVIARIHPLRRTKTKQSEYYRSSLPAGRQA</sequence>
<gene>
    <name evidence="1" type="ORF">COT91_04880</name>
</gene>
<evidence type="ECO:0000313" key="2">
    <source>
        <dbReference type="Proteomes" id="UP000230557"/>
    </source>
</evidence>
<protein>
    <submittedName>
        <fullName evidence="1">Uncharacterized protein</fullName>
    </submittedName>
</protein>
<proteinExistence type="predicted"/>
<reference evidence="2" key="1">
    <citation type="submission" date="2017-09" db="EMBL/GenBank/DDBJ databases">
        <title>Depth-based differentiation of microbial function through sediment-hosted aquifers and enrichment of novel symbionts in the deep terrestrial subsurface.</title>
        <authorList>
            <person name="Probst A.J."/>
            <person name="Ladd B."/>
            <person name="Jarett J.K."/>
            <person name="Geller-Mcgrath D.E."/>
            <person name="Sieber C.M.K."/>
            <person name="Emerson J.B."/>
            <person name="Anantharaman K."/>
            <person name="Thomas B.C."/>
            <person name="Malmstrom R."/>
            <person name="Stieglmeier M."/>
            <person name="Klingl A."/>
            <person name="Woyke T."/>
            <person name="Ryan C.M."/>
            <person name="Banfield J.F."/>
        </authorList>
    </citation>
    <scope>NUCLEOTIDE SEQUENCE [LARGE SCALE GENOMIC DNA]</scope>
</reference>
<organism evidence="1 2">
    <name type="scientific">Candidatus Doudnabacteria bacterium CG10_big_fil_rev_8_21_14_0_10_41_10</name>
    <dbReference type="NCBI Taxonomy" id="1974551"/>
    <lineage>
        <taxon>Bacteria</taxon>
        <taxon>Candidatus Doudnaibacteriota</taxon>
    </lineage>
</organism>
<evidence type="ECO:0000313" key="1">
    <source>
        <dbReference type="EMBL" id="PIR96733.1"/>
    </source>
</evidence>
<comment type="caution">
    <text evidence="1">The sequence shown here is derived from an EMBL/GenBank/DDBJ whole genome shotgun (WGS) entry which is preliminary data.</text>
</comment>